<dbReference type="PANTHER" id="PTHR12411">
    <property type="entry name" value="CYSTEINE PROTEASE FAMILY C1-RELATED"/>
    <property type="match status" value="1"/>
</dbReference>
<dbReference type="PRINTS" id="PR00705">
    <property type="entry name" value="PAPAIN"/>
</dbReference>
<dbReference type="InterPro" id="IPR038765">
    <property type="entry name" value="Papain-like_cys_pep_sf"/>
</dbReference>
<evidence type="ECO:0000256" key="1">
    <source>
        <dbReference type="ARBA" id="ARBA00008455"/>
    </source>
</evidence>
<dbReference type="InterPro" id="IPR025661">
    <property type="entry name" value="Pept_asp_AS"/>
</dbReference>
<dbReference type="OrthoDB" id="5378341at2"/>
<accession>A0A371YIK5</accession>
<dbReference type="Pfam" id="PF08246">
    <property type="entry name" value="Inhibitor_I29"/>
    <property type="match status" value="1"/>
</dbReference>
<dbReference type="AlphaFoldDB" id="A0A371YIK5"/>
<dbReference type="Pfam" id="PF00112">
    <property type="entry name" value="Peptidase_C1"/>
    <property type="match status" value="1"/>
</dbReference>
<dbReference type="InterPro" id="IPR013201">
    <property type="entry name" value="Prot_inhib_I29"/>
</dbReference>
<dbReference type="GO" id="GO:0008234">
    <property type="term" value="F:cysteine-type peptidase activity"/>
    <property type="evidence" value="ECO:0007669"/>
    <property type="project" value="InterPro"/>
</dbReference>
<evidence type="ECO:0000259" key="6">
    <source>
        <dbReference type="SMART" id="SM00848"/>
    </source>
</evidence>
<dbReference type="InterPro" id="IPR000668">
    <property type="entry name" value="Peptidase_C1A_C"/>
</dbReference>
<dbReference type="SMART" id="SM00848">
    <property type="entry name" value="Inhibitor_I29"/>
    <property type="match status" value="1"/>
</dbReference>
<name>A0A371YIK5_9GAMM</name>
<gene>
    <name evidence="7" type="ORF">C9E89_022570</name>
</gene>
<feature type="domain" description="Peptidase C1A papain C-terminal" evidence="5">
    <location>
        <begin position="126"/>
        <end position="341"/>
    </location>
</feature>
<evidence type="ECO:0000256" key="2">
    <source>
        <dbReference type="ARBA" id="ARBA00022670"/>
    </source>
</evidence>
<dbReference type="FunFam" id="3.90.70.10:FF:000068">
    <property type="entry name" value="Cysteine protease 1"/>
    <property type="match status" value="1"/>
</dbReference>
<comment type="caution">
    <text evidence="7">The sequence shown here is derived from an EMBL/GenBank/DDBJ whole genome shotgun (WGS) entry which is preliminary data.</text>
</comment>
<dbReference type="Proteomes" id="UP000240957">
    <property type="component" value="Unassembled WGS sequence"/>
</dbReference>
<evidence type="ECO:0000256" key="4">
    <source>
        <dbReference type="ARBA" id="ARBA00023157"/>
    </source>
</evidence>
<evidence type="ECO:0000313" key="7">
    <source>
        <dbReference type="EMBL" id="RFC81307.1"/>
    </source>
</evidence>
<evidence type="ECO:0000256" key="3">
    <source>
        <dbReference type="ARBA" id="ARBA00022801"/>
    </source>
</evidence>
<dbReference type="Gene3D" id="3.90.70.10">
    <property type="entry name" value="Cysteine proteinases"/>
    <property type="match status" value="1"/>
</dbReference>
<dbReference type="CDD" id="cd02248">
    <property type="entry name" value="Peptidase_C1A"/>
    <property type="match status" value="1"/>
</dbReference>
<protein>
    <recommendedName>
        <fullName evidence="9">Actinidin</fullName>
    </recommendedName>
</protein>
<evidence type="ECO:0000259" key="5">
    <source>
        <dbReference type="SMART" id="SM00645"/>
    </source>
</evidence>
<dbReference type="PROSITE" id="PS00640">
    <property type="entry name" value="THIOL_PROTEASE_ASN"/>
    <property type="match status" value="1"/>
</dbReference>
<keyword evidence="3" id="KW-0378">Hydrolase</keyword>
<feature type="domain" description="Cathepsin propeptide inhibitor" evidence="6">
    <location>
        <begin position="42"/>
        <end position="99"/>
    </location>
</feature>
<dbReference type="RefSeq" id="WP_107010301.1">
    <property type="nucleotide sequence ID" value="NZ_PYIX02000146.1"/>
</dbReference>
<proteinExistence type="inferred from homology"/>
<dbReference type="SMART" id="SM00645">
    <property type="entry name" value="Pept_C1"/>
    <property type="match status" value="1"/>
</dbReference>
<reference evidence="7 8" key="1">
    <citation type="submission" date="2018-08" db="EMBL/GenBank/DDBJ databases">
        <title>The draft genome of Acinetobacter sichuanensis strain WCHAc060041.</title>
        <authorList>
            <person name="Qin J."/>
            <person name="Feng Y."/>
            <person name="Zong Z."/>
        </authorList>
    </citation>
    <scope>NUCLEOTIDE SEQUENCE [LARGE SCALE GENOMIC DNA]</scope>
    <source>
        <strain evidence="7 8">WCHAc060041</strain>
    </source>
</reference>
<organism evidence="7 8">
    <name type="scientific">Acinetobacter sichuanensis</name>
    <dbReference type="NCBI Taxonomy" id="2136183"/>
    <lineage>
        <taxon>Bacteria</taxon>
        <taxon>Pseudomonadati</taxon>
        <taxon>Pseudomonadota</taxon>
        <taxon>Gammaproteobacteria</taxon>
        <taxon>Moraxellales</taxon>
        <taxon>Moraxellaceae</taxon>
        <taxon>Acinetobacter</taxon>
    </lineage>
</organism>
<comment type="similarity">
    <text evidence="1">Belongs to the peptidase C1 family.</text>
</comment>
<dbReference type="SUPFAM" id="SSF54001">
    <property type="entry name" value="Cysteine proteinases"/>
    <property type="match status" value="1"/>
</dbReference>
<sequence>MGSPKSILSKSLLFFSTLLILSSAIDIENSVQRTNDQVMAMYESWLVEHGKSYNSLDEKEMRFEIFKENLRIIDDHNADANRSYSLGLNRFADLTDEEYRSTYLGLKRGPKTDVSNQYMPKVGDALPDYVDWRTVGAVVGVKNQGLCSSCWAFSAVAAVEGINKIVTGNLISLSEQELVDCGRTQITKGCNRGLMTDAFKFIINNGGINTENNYPYTAKDGQCNLSLKNQKYVTIDSYKNVPSNNEMALKKAVAYQPVSVGVESEGGKFKLYTSGIFTGSCGTAVDHGVTIVGYGTERGMDYWIVKNSWGTNWGESGYIRIQRNIGGAGKCGIAKMPSYPVKYTSNPLKPYPYVTNPHTFSMSKDNPLGVNDGQRSSA</sequence>
<dbReference type="GO" id="GO:0006508">
    <property type="term" value="P:proteolysis"/>
    <property type="evidence" value="ECO:0007669"/>
    <property type="project" value="UniProtKB-KW"/>
</dbReference>
<dbReference type="InterPro" id="IPR013128">
    <property type="entry name" value="Peptidase_C1A"/>
</dbReference>
<evidence type="ECO:0000313" key="8">
    <source>
        <dbReference type="Proteomes" id="UP000240957"/>
    </source>
</evidence>
<dbReference type="EMBL" id="PYIX02000146">
    <property type="protein sequence ID" value="RFC81307.1"/>
    <property type="molecule type" value="Genomic_DNA"/>
</dbReference>
<dbReference type="InterPro" id="IPR025660">
    <property type="entry name" value="Pept_his_AS"/>
</dbReference>
<dbReference type="PROSITE" id="PS00639">
    <property type="entry name" value="THIOL_PROTEASE_HIS"/>
    <property type="match status" value="1"/>
</dbReference>
<keyword evidence="2" id="KW-0645">Protease</keyword>
<evidence type="ECO:0008006" key="9">
    <source>
        <dbReference type="Google" id="ProtNLM"/>
    </source>
</evidence>
<keyword evidence="4" id="KW-1015">Disulfide bond</keyword>
<dbReference type="InterPro" id="IPR039417">
    <property type="entry name" value="Peptidase_C1A_papain-like"/>
</dbReference>